<reference evidence="1 2" key="1">
    <citation type="submission" date="2024-03" db="EMBL/GenBank/DDBJ databases">
        <authorList>
            <person name="Martinez-Hernandez J."/>
        </authorList>
    </citation>
    <scope>NUCLEOTIDE SEQUENCE [LARGE SCALE GENOMIC DNA]</scope>
</reference>
<dbReference type="PANTHER" id="PTHR13593">
    <property type="match status" value="1"/>
</dbReference>
<dbReference type="SUPFAM" id="SSF51695">
    <property type="entry name" value="PLC-like phosphodiesterases"/>
    <property type="match status" value="2"/>
</dbReference>
<dbReference type="InterPro" id="IPR017946">
    <property type="entry name" value="PLC-like_Pdiesterase_TIM-brl"/>
</dbReference>
<dbReference type="EMBL" id="CAXHTB010000011">
    <property type="protein sequence ID" value="CAL0314717.1"/>
    <property type="molecule type" value="Genomic_DNA"/>
</dbReference>
<dbReference type="AlphaFoldDB" id="A0AAV1WZM2"/>
<name>A0AAV1WZM2_LUPLU</name>
<dbReference type="Proteomes" id="UP001497480">
    <property type="component" value="Unassembled WGS sequence"/>
</dbReference>
<dbReference type="Gene3D" id="3.20.20.190">
    <property type="entry name" value="Phosphatidylinositol (PI) phosphodiesterase"/>
    <property type="match status" value="1"/>
</dbReference>
<dbReference type="Pfam" id="PF26178">
    <property type="entry name" value="PI-PLC_cat"/>
    <property type="match status" value="1"/>
</dbReference>
<proteinExistence type="predicted"/>
<dbReference type="PANTHER" id="PTHR13593:SF51">
    <property type="entry name" value="F21F23.12 PROTEIN"/>
    <property type="match status" value="1"/>
</dbReference>
<dbReference type="GO" id="GO:0006629">
    <property type="term" value="P:lipid metabolic process"/>
    <property type="evidence" value="ECO:0007669"/>
    <property type="project" value="InterPro"/>
</dbReference>
<organism evidence="1 2">
    <name type="scientific">Lupinus luteus</name>
    <name type="common">European yellow lupine</name>
    <dbReference type="NCBI Taxonomy" id="3873"/>
    <lineage>
        <taxon>Eukaryota</taxon>
        <taxon>Viridiplantae</taxon>
        <taxon>Streptophyta</taxon>
        <taxon>Embryophyta</taxon>
        <taxon>Tracheophyta</taxon>
        <taxon>Spermatophyta</taxon>
        <taxon>Magnoliopsida</taxon>
        <taxon>eudicotyledons</taxon>
        <taxon>Gunneridae</taxon>
        <taxon>Pentapetalae</taxon>
        <taxon>rosids</taxon>
        <taxon>fabids</taxon>
        <taxon>Fabales</taxon>
        <taxon>Fabaceae</taxon>
        <taxon>Papilionoideae</taxon>
        <taxon>50 kb inversion clade</taxon>
        <taxon>genistoids sensu lato</taxon>
        <taxon>core genistoids</taxon>
        <taxon>Genisteae</taxon>
        <taxon>Lupinus</taxon>
    </lineage>
</organism>
<keyword evidence="2" id="KW-1185">Reference proteome</keyword>
<gene>
    <name evidence="1" type="ORF">LLUT_LOCUS15777</name>
</gene>
<dbReference type="InterPro" id="IPR051057">
    <property type="entry name" value="PI-PLC_domain"/>
</dbReference>
<accession>A0AAV1WZM2</accession>
<evidence type="ECO:0000313" key="2">
    <source>
        <dbReference type="Proteomes" id="UP001497480"/>
    </source>
</evidence>
<protein>
    <submittedName>
        <fullName evidence="1">Uncharacterized protein</fullName>
    </submittedName>
</protein>
<evidence type="ECO:0000313" key="1">
    <source>
        <dbReference type="EMBL" id="CAL0314717.1"/>
    </source>
</evidence>
<sequence length="147" mass="16420">MGEPSHTGVPRLTFNNQADTVTQQLNNGARALMLDTYDFKEDVWLCHSFGGKCYDFTAYNNSLPFNKYGFLTTHNSHAIEGEPSHTGVPRVTFNNQADKVTQQLNLSKGAGSFGAVDTMNGELFQDQHHKLAQNNRLQSNKRKVCPE</sequence>
<comment type="caution">
    <text evidence="1">The sequence shown here is derived from an EMBL/GenBank/DDBJ whole genome shotgun (WGS) entry which is preliminary data.</text>
</comment>
<dbReference type="GO" id="GO:0008081">
    <property type="term" value="F:phosphoric diester hydrolase activity"/>
    <property type="evidence" value="ECO:0007669"/>
    <property type="project" value="InterPro"/>
</dbReference>